<protein>
    <submittedName>
        <fullName evidence="2">Epimerase</fullName>
    </submittedName>
</protein>
<reference evidence="2 3" key="1">
    <citation type="submission" date="2017-04" db="EMBL/GenBank/DDBJ databases">
        <title>Comparative genome analysis of Subtercola boreus.</title>
        <authorList>
            <person name="Cho Y.-J."/>
            <person name="Cho A."/>
            <person name="Kim O.-S."/>
            <person name="Lee J.-I."/>
        </authorList>
    </citation>
    <scope>NUCLEOTIDE SEQUENCE [LARGE SCALE GENOMIC DNA]</scope>
    <source>
        <strain evidence="2 3">K300</strain>
    </source>
</reference>
<dbReference type="PANTHER" id="PTHR48079">
    <property type="entry name" value="PROTEIN YEEZ"/>
    <property type="match status" value="1"/>
</dbReference>
<dbReference type="InterPro" id="IPR051783">
    <property type="entry name" value="NAD(P)-dependent_oxidoreduct"/>
</dbReference>
<comment type="caution">
    <text evidence="2">The sequence shown here is derived from an EMBL/GenBank/DDBJ whole genome shotgun (WGS) entry which is preliminary data.</text>
</comment>
<dbReference type="Gene3D" id="3.40.50.720">
    <property type="entry name" value="NAD(P)-binding Rossmann-like Domain"/>
    <property type="match status" value="1"/>
</dbReference>
<dbReference type="OrthoDB" id="3338687at2"/>
<dbReference type="InterPro" id="IPR036291">
    <property type="entry name" value="NAD(P)-bd_dom_sf"/>
</dbReference>
<evidence type="ECO:0000313" key="3">
    <source>
        <dbReference type="Proteomes" id="UP000256486"/>
    </source>
</evidence>
<dbReference type="GO" id="GO:0004029">
    <property type="term" value="F:aldehyde dehydrogenase (NAD+) activity"/>
    <property type="evidence" value="ECO:0007669"/>
    <property type="project" value="TreeGrafter"/>
</dbReference>
<gene>
    <name evidence="2" type="ORF">B7R54_00920</name>
</gene>
<evidence type="ECO:0000313" key="2">
    <source>
        <dbReference type="EMBL" id="RFA07932.1"/>
    </source>
</evidence>
<dbReference type="PANTHER" id="PTHR48079:SF6">
    <property type="entry name" value="NAD(P)-BINDING DOMAIN-CONTAINING PROTEIN-RELATED"/>
    <property type="match status" value="1"/>
</dbReference>
<dbReference type="Proteomes" id="UP000256486">
    <property type="component" value="Unassembled WGS sequence"/>
</dbReference>
<dbReference type="AlphaFoldDB" id="A0A3E0VDG0"/>
<dbReference type="RefSeq" id="WP_116413351.1">
    <property type="nucleotide sequence ID" value="NZ_NBWZ01000001.1"/>
</dbReference>
<proteinExistence type="predicted"/>
<keyword evidence="3" id="KW-1185">Reference proteome</keyword>
<feature type="domain" description="NAD-dependent epimerase/dehydratase" evidence="1">
    <location>
        <begin position="3"/>
        <end position="240"/>
    </location>
</feature>
<dbReference type="EMBL" id="NBWZ01000001">
    <property type="protein sequence ID" value="RFA07932.1"/>
    <property type="molecule type" value="Genomic_DNA"/>
</dbReference>
<evidence type="ECO:0000259" key="1">
    <source>
        <dbReference type="Pfam" id="PF01370"/>
    </source>
</evidence>
<dbReference type="InterPro" id="IPR001509">
    <property type="entry name" value="Epimerase_deHydtase"/>
</dbReference>
<dbReference type="Pfam" id="PF01370">
    <property type="entry name" value="Epimerase"/>
    <property type="match status" value="1"/>
</dbReference>
<dbReference type="GO" id="GO:0005737">
    <property type="term" value="C:cytoplasm"/>
    <property type="evidence" value="ECO:0007669"/>
    <property type="project" value="TreeGrafter"/>
</dbReference>
<name>A0A3E0VDG0_9MICO</name>
<organism evidence="2 3">
    <name type="scientific">Subtercola boreus</name>
    <dbReference type="NCBI Taxonomy" id="120213"/>
    <lineage>
        <taxon>Bacteria</taxon>
        <taxon>Bacillati</taxon>
        <taxon>Actinomycetota</taxon>
        <taxon>Actinomycetes</taxon>
        <taxon>Micrococcales</taxon>
        <taxon>Microbacteriaceae</taxon>
        <taxon>Subtercola</taxon>
    </lineage>
</organism>
<accession>A0A3E0VDG0</accession>
<dbReference type="SUPFAM" id="SSF51735">
    <property type="entry name" value="NAD(P)-binding Rossmann-fold domains"/>
    <property type="match status" value="1"/>
</dbReference>
<sequence length="338" mass="36254">MRIVVVGATGNLGTATLRRMQDAPEVTELVGIARRRPDEHAEPYSGAEWQTIDIGAPTAAAALTTAFAGADAVIHLGWALQPSHDERSMWRTNVTGTANVLHAASGAGVGHVLVASSVGAYSPGPKHRRIDETWPTGGIHTSHYARHKAVNERAFDQFEQEHPDITLTRFRPGLVFQEGAGHEIAGLFLGGLPMGWLKYVRPPVIPLPAQMVFQAIHASDVGDAFWRAVERRAGGAFNIAAEPVLDPQLIARVIGARRAVPVRLLAAKFLVWLTWRLRIQPTPPGWVDIAATVPIMSTERARDVLGWEPQVSSTDALASIVAGLAHDTRTPGSGPLGG</sequence>